<dbReference type="PANTHER" id="PTHR15508:SF8">
    <property type="entry name" value="LD24550P"/>
    <property type="match status" value="1"/>
</dbReference>
<accession>A0A158Q2J2</accession>
<gene>
    <name evidence="2" type="ORF">DME_LOCUS4588</name>
</gene>
<dbReference type="Gene3D" id="3.30.1520.10">
    <property type="entry name" value="Phox-like domain"/>
    <property type="match status" value="1"/>
</dbReference>
<dbReference type="SUPFAM" id="SSF116846">
    <property type="entry name" value="MIT domain"/>
    <property type="match status" value="1"/>
</dbReference>
<dbReference type="SUPFAM" id="SSF64268">
    <property type="entry name" value="PX domain"/>
    <property type="match status" value="1"/>
</dbReference>
<dbReference type="InterPro" id="IPR051866">
    <property type="entry name" value="Intracell_Sig-Traffick_Protein"/>
</dbReference>
<protein>
    <submittedName>
        <fullName evidence="5">Protein kinase domain-containing protein</fullName>
    </submittedName>
</protein>
<evidence type="ECO:0000313" key="5">
    <source>
        <dbReference type="WBParaSite" id="DME_0000022801-mRNA-1"/>
    </source>
</evidence>
<sequence>MAVLLDQAFCTTDLGRLLFQSRVLWDFHADITNTTTAGTLISQHTEYQLLITVSLFMFRHPQSVFLKLHLREVFPSFAPAKLFGNTGPTVINERIEASKRFLNFILKNEVLRKTKILHQFLEVISSLLHSDDINYYNATFNVDRASCSEQNTIRRPSVVKRIPRKVATSYRTDYLIQAAQLISVAQKAELEKAFELAFYYYKSAVNALLQGVQCECDLPKRNAVRKKTAKYLLKAEELYRSYLSFDGSKFDPDSWIGYSVQDPTLIAFQSSNAGLKFYNIVDILPTVNAKSRVYLAVDRPGSTKYVLKLLEKSEYGDAQKHFTIVPIGVANMVQLFKFFDIDNFIVLVLEYISHGLLFDFLVRYLLIQFLNHYLKFFSSDLQPKNLLIDDYGNLKLTYCGQWSNIDKRIDESAIDNHYVAPELRSLTNVATDAADRWSVGIIFFELLCGQSLSSLCFHGLETALELPILDYVEINFVARDLLSRLLVINPLERISDDGMRSHPFFGDYDWPVYDSAISFRNKHSNLTVV</sequence>
<dbReference type="Pfam" id="PF00787">
    <property type="entry name" value="PX"/>
    <property type="match status" value="1"/>
</dbReference>
<dbReference type="InterPro" id="IPR036871">
    <property type="entry name" value="PX_dom_sf"/>
</dbReference>
<dbReference type="Pfam" id="PF00069">
    <property type="entry name" value="Pkinase"/>
    <property type="match status" value="1"/>
</dbReference>
<evidence type="ECO:0000313" key="3">
    <source>
        <dbReference type="Proteomes" id="UP000038040"/>
    </source>
</evidence>
<dbReference type="SUPFAM" id="SSF56112">
    <property type="entry name" value="Protein kinase-like (PK-like)"/>
    <property type="match status" value="1"/>
</dbReference>
<dbReference type="InterPro" id="IPR007330">
    <property type="entry name" value="MIT_dom"/>
</dbReference>
<dbReference type="PANTHER" id="PTHR15508">
    <property type="entry name" value="RIBOSOMAL PROTEIN S6 KINASE"/>
    <property type="match status" value="1"/>
</dbReference>
<dbReference type="GO" id="GO:0035091">
    <property type="term" value="F:phosphatidylinositol binding"/>
    <property type="evidence" value="ECO:0007669"/>
    <property type="project" value="InterPro"/>
</dbReference>
<name>A0A158Q2J2_DRAME</name>
<dbReference type="GO" id="GO:0005524">
    <property type="term" value="F:ATP binding"/>
    <property type="evidence" value="ECO:0007669"/>
    <property type="project" value="InterPro"/>
</dbReference>
<dbReference type="InterPro" id="IPR011009">
    <property type="entry name" value="Kinase-like_dom_sf"/>
</dbReference>
<dbReference type="SMART" id="SM00220">
    <property type="entry name" value="S_TKc"/>
    <property type="match status" value="1"/>
</dbReference>
<evidence type="ECO:0000259" key="1">
    <source>
        <dbReference type="PROSITE" id="PS50011"/>
    </source>
</evidence>
<dbReference type="WBParaSite" id="DME_0000022801-mRNA-1">
    <property type="protein sequence ID" value="DME_0000022801-mRNA-1"/>
    <property type="gene ID" value="DME_0000022801"/>
</dbReference>
<dbReference type="STRING" id="318479.A0A158Q2J2"/>
<dbReference type="GO" id="GO:0004672">
    <property type="term" value="F:protein kinase activity"/>
    <property type="evidence" value="ECO:0007669"/>
    <property type="project" value="InterPro"/>
</dbReference>
<dbReference type="CDD" id="cd02677">
    <property type="entry name" value="MIT_SNX15"/>
    <property type="match status" value="1"/>
</dbReference>
<reference evidence="5" key="1">
    <citation type="submission" date="2016-04" db="UniProtKB">
        <authorList>
            <consortium name="WormBaseParasite"/>
        </authorList>
    </citation>
    <scope>IDENTIFICATION</scope>
</reference>
<dbReference type="Pfam" id="PF04212">
    <property type="entry name" value="MIT"/>
    <property type="match status" value="1"/>
</dbReference>
<dbReference type="InterPro" id="IPR000719">
    <property type="entry name" value="Prot_kinase_dom"/>
</dbReference>
<feature type="domain" description="Protein kinase" evidence="1">
    <location>
        <begin position="279"/>
        <end position="505"/>
    </location>
</feature>
<reference evidence="2 4" key="2">
    <citation type="submission" date="2018-11" db="EMBL/GenBank/DDBJ databases">
        <authorList>
            <consortium name="Pathogen Informatics"/>
        </authorList>
    </citation>
    <scope>NUCLEOTIDE SEQUENCE [LARGE SCALE GENOMIC DNA]</scope>
</reference>
<dbReference type="Proteomes" id="UP000274756">
    <property type="component" value="Unassembled WGS sequence"/>
</dbReference>
<dbReference type="InterPro" id="IPR001683">
    <property type="entry name" value="PX_dom"/>
</dbReference>
<dbReference type="Gene3D" id="1.10.510.10">
    <property type="entry name" value="Transferase(Phosphotransferase) domain 1"/>
    <property type="match status" value="1"/>
</dbReference>
<evidence type="ECO:0000313" key="4">
    <source>
        <dbReference type="Proteomes" id="UP000274756"/>
    </source>
</evidence>
<dbReference type="InterPro" id="IPR036181">
    <property type="entry name" value="MIT_dom_sf"/>
</dbReference>
<organism evidence="3 5">
    <name type="scientific">Dracunculus medinensis</name>
    <name type="common">Guinea worm</name>
    <dbReference type="NCBI Taxonomy" id="318479"/>
    <lineage>
        <taxon>Eukaryota</taxon>
        <taxon>Metazoa</taxon>
        <taxon>Ecdysozoa</taxon>
        <taxon>Nematoda</taxon>
        <taxon>Chromadorea</taxon>
        <taxon>Rhabditida</taxon>
        <taxon>Spirurina</taxon>
        <taxon>Dracunculoidea</taxon>
        <taxon>Dracunculidae</taxon>
        <taxon>Dracunculus</taxon>
    </lineage>
</organism>
<dbReference type="PROSITE" id="PS50011">
    <property type="entry name" value="PROTEIN_KINASE_DOM"/>
    <property type="match status" value="1"/>
</dbReference>
<dbReference type="EMBL" id="UYYG01001150">
    <property type="protein sequence ID" value="VDN54615.1"/>
    <property type="molecule type" value="Genomic_DNA"/>
</dbReference>
<keyword evidence="4" id="KW-1185">Reference proteome</keyword>
<dbReference type="SMART" id="SM00745">
    <property type="entry name" value="MIT"/>
    <property type="match status" value="1"/>
</dbReference>
<dbReference type="Gene3D" id="3.30.200.20">
    <property type="entry name" value="Phosphorylase Kinase, domain 1"/>
    <property type="match status" value="1"/>
</dbReference>
<dbReference type="OrthoDB" id="1278353at2759"/>
<evidence type="ECO:0000313" key="2">
    <source>
        <dbReference type="EMBL" id="VDN54615.1"/>
    </source>
</evidence>
<dbReference type="AlphaFoldDB" id="A0A158Q2J2"/>
<dbReference type="Proteomes" id="UP000038040">
    <property type="component" value="Unplaced"/>
</dbReference>
<dbReference type="Gene3D" id="1.20.58.80">
    <property type="entry name" value="Phosphotransferase system, lactose/cellobiose-type IIA subunit"/>
    <property type="match status" value="1"/>
</dbReference>
<proteinExistence type="predicted"/>